<dbReference type="SFLD" id="SFLDG01061">
    <property type="entry name" value="methylthiotransferase"/>
    <property type="match status" value="1"/>
</dbReference>
<dbReference type="PANTHER" id="PTHR43020">
    <property type="entry name" value="CDK5 REGULATORY SUBUNIT-ASSOCIATED PROTEIN 1"/>
    <property type="match status" value="1"/>
</dbReference>
<dbReference type="Gene3D" id="3.40.50.12160">
    <property type="entry name" value="Methylthiotransferase, N-terminal domain"/>
    <property type="match status" value="1"/>
</dbReference>
<dbReference type="PROSITE" id="PS50926">
    <property type="entry name" value="TRAM"/>
    <property type="match status" value="1"/>
</dbReference>
<dbReference type="InterPro" id="IPR007197">
    <property type="entry name" value="rSAM"/>
</dbReference>
<dbReference type="Gene3D" id="3.80.30.20">
    <property type="entry name" value="tm_1862 like domain"/>
    <property type="match status" value="1"/>
</dbReference>
<dbReference type="PROSITE" id="PS51449">
    <property type="entry name" value="MTTASE_N"/>
    <property type="match status" value="1"/>
</dbReference>
<keyword evidence="13" id="KW-0819">tRNA processing</keyword>
<keyword evidence="13" id="KW-0963">Cytoplasm</keyword>
<dbReference type="AlphaFoldDB" id="A0A2T5G8L5"/>
<proteinExistence type="inferred from homology"/>
<feature type="domain" description="Radical SAM core" evidence="16">
    <location>
        <begin position="286"/>
        <end position="516"/>
    </location>
</feature>
<evidence type="ECO:0000259" key="16">
    <source>
        <dbReference type="PROSITE" id="PS51918"/>
    </source>
</evidence>
<dbReference type="SFLD" id="SFLDS00029">
    <property type="entry name" value="Radical_SAM"/>
    <property type="match status" value="1"/>
</dbReference>
<comment type="subunit">
    <text evidence="13">Monomer.</text>
</comment>
<dbReference type="FunFam" id="3.80.30.20:FF:000001">
    <property type="entry name" value="tRNA-2-methylthio-N(6)-dimethylallyladenosine synthase 2"/>
    <property type="match status" value="1"/>
</dbReference>
<evidence type="ECO:0000313" key="18">
    <source>
        <dbReference type="Proteomes" id="UP000244016"/>
    </source>
</evidence>
<dbReference type="PROSITE" id="PS01278">
    <property type="entry name" value="MTTASE_RADICAL"/>
    <property type="match status" value="1"/>
</dbReference>
<evidence type="ECO:0000256" key="8">
    <source>
        <dbReference type="ARBA" id="ARBA00033765"/>
    </source>
</evidence>
<sequence>MSSGPATHSVHFSSRTPIVFGFYPRRKRPTRGDRRGFFFGLSRVSVVYSPWRDVRMSERQTTERDFAPLFSIQDSPLTSSSSEDASETAEAPAFRGIPFVPRRLTPARVYNLPTVRETRRRVFRDIPVVPYPPLSEDLRRLGEGKRYFIFTYGCLMNVRDSETAAGLLESMGFSPAADPAEADVVLLNTCAIRENAEERVFGELGRLKGLKRTRHELIVGVMGCMPQEEGVARRLLEEHPEVDLVLGTHNLHLLPTRLAEAILDHVRVFDVWNREGELIEALPANRSDRIKAYVNISYGCDEFCTYCIVPYTRGRERSRRPEDVLQEVRELAEAGYREVTLLGQNVNAYGKDFRDRVYTFADLLADIQEISIPWVRFTTSHPRDFDRRTIEVLARGGNLVEHVHLPVQSGSDAVLRRMNRRYTREWYLELVRELRAHIPGVALTTDIIVGFPGETEADFEATLSLVEEVSFDGAFTFIYSPREGTPAARFPDETPYEVKRARLERLNEVVRAHALRHNEELLGRSVTVLVEGPSKRDGRILAARTRTNKLVHFEGPPQLAGEFVRVRIERVQPYTLYGTYVGAAAPAEVEVGG</sequence>
<comment type="catalytic activity">
    <reaction evidence="9 13">
        <text>N(6)-dimethylallyladenosine(37) in tRNA + (sulfur carrier)-SH + AH2 + 2 S-adenosyl-L-methionine = 2-methylsulfanyl-N(6)-dimethylallyladenosine(37) in tRNA + (sulfur carrier)-H + 5'-deoxyadenosine + L-methionine + A + S-adenosyl-L-homocysteine + 2 H(+)</text>
        <dbReference type="Rhea" id="RHEA:37067"/>
        <dbReference type="Rhea" id="RHEA-COMP:10375"/>
        <dbReference type="Rhea" id="RHEA-COMP:10376"/>
        <dbReference type="Rhea" id="RHEA-COMP:14737"/>
        <dbReference type="Rhea" id="RHEA-COMP:14739"/>
        <dbReference type="ChEBI" id="CHEBI:13193"/>
        <dbReference type="ChEBI" id="CHEBI:15378"/>
        <dbReference type="ChEBI" id="CHEBI:17319"/>
        <dbReference type="ChEBI" id="CHEBI:17499"/>
        <dbReference type="ChEBI" id="CHEBI:29917"/>
        <dbReference type="ChEBI" id="CHEBI:57844"/>
        <dbReference type="ChEBI" id="CHEBI:57856"/>
        <dbReference type="ChEBI" id="CHEBI:59789"/>
        <dbReference type="ChEBI" id="CHEBI:64428"/>
        <dbReference type="ChEBI" id="CHEBI:74415"/>
        <dbReference type="ChEBI" id="CHEBI:74417"/>
        <dbReference type="EC" id="2.8.4.3"/>
    </reaction>
</comment>
<keyword evidence="7 13" id="KW-0411">Iron-sulfur</keyword>
<dbReference type="InterPro" id="IPR002792">
    <property type="entry name" value="TRAM_dom"/>
</dbReference>
<organism evidence="17 18">
    <name type="scientific">Brockia lithotrophica</name>
    <dbReference type="NCBI Taxonomy" id="933949"/>
    <lineage>
        <taxon>Bacteria</taxon>
        <taxon>Bacillati</taxon>
        <taxon>Bacillota</taxon>
        <taxon>Bacilli</taxon>
        <taxon>Bacillales</taxon>
        <taxon>Bacillales Family X. Incertae Sedis</taxon>
        <taxon>Brockia</taxon>
    </lineage>
</organism>
<feature type="binding site" evidence="13">
    <location>
        <position position="300"/>
    </location>
    <ligand>
        <name>[4Fe-4S] cluster</name>
        <dbReference type="ChEBI" id="CHEBI:49883"/>
        <label>2</label>
        <note>4Fe-4S-S-AdoMet</note>
    </ligand>
</feature>
<keyword evidence="2 13" id="KW-0004">4Fe-4S</keyword>
<name>A0A2T5G8L5_9BACL</name>
<dbReference type="HAMAP" id="MF_01864">
    <property type="entry name" value="tRNA_metthiotr_MiaB"/>
    <property type="match status" value="1"/>
</dbReference>
<evidence type="ECO:0000256" key="7">
    <source>
        <dbReference type="ARBA" id="ARBA00023014"/>
    </source>
</evidence>
<dbReference type="EC" id="2.8.4.3" evidence="8 13"/>
<dbReference type="SUPFAM" id="SSF102114">
    <property type="entry name" value="Radical SAM enzymes"/>
    <property type="match status" value="1"/>
</dbReference>
<comment type="caution">
    <text evidence="17">The sequence shown here is derived from an EMBL/GenBank/DDBJ whole genome shotgun (WGS) entry which is preliminary data.</text>
</comment>
<dbReference type="SMART" id="SM00729">
    <property type="entry name" value="Elp3"/>
    <property type="match status" value="1"/>
</dbReference>
<dbReference type="Pfam" id="PF00919">
    <property type="entry name" value="UPF0004"/>
    <property type="match status" value="1"/>
</dbReference>
<dbReference type="GO" id="GO:0035597">
    <property type="term" value="F:tRNA-2-methylthio-N(6)-dimethylallyladenosine(37) synthase activity"/>
    <property type="evidence" value="ECO:0007669"/>
    <property type="project" value="UniProtKB-EC"/>
</dbReference>
<keyword evidence="3 13" id="KW-0808">Transferase</keyword>
<evidence type="ECO:0000259" key="14">
    <source>
        <dbReference type="PROSITE" id="PS50926"/>
    </source>
</evidence>
<comment type="cofactor">
    <cofactor evidence="13">
        <name>[4Fe-4S] cluster</name>
        <dbReference type="ChEBI" id="CHEBI:49883"/>
    </cofactor>
    <text evidence="13">Binds 2 [4Fe-4S] clusters. One cluster is coordinated with 3 cysteines and an exchangeable S-adenosyl-L-methionine.</text>
</comment>
<dbReference type="GO" id="GO:0005829">
    <property type="term" value="C:cytosol"/>
    <property type="evidence" value="ECO:0007669"/>
    <property type="project" value="TreeGrafter"/>
</dbReference>
<evidence type="ECO:0000256" key="9">
    <source>
        <dbReference type="ARBA" id="ARBA00051425"/>
    </source>
</evidence>
<reference evidence="17 18" key="1">
    <citation type="submission" date="2017-08" db="EMBL/GenBank/DDBJ databases">
        <title>Burning lignite coal seam in the remote Altai Mountains harbors a hydrogen-driven thermophilic microbial community.</title>
        <authorList>
            <person name="Kadnikov V.V."/>
            <person name="Mardanov A.V."/>
            <person name="Ivasenko D."/>
            <person name="Beletsky A.V."/>
            <person name="Karnachuk O.V."/>
            <person name="Ravin N.V."/>
        </authorList>
    </citation>
    <scope>NUCLEOTIDE SEQUENCE [LARGE SCALE GENOMIC DNA]</scope>
    <source>
        <strain evidence="17">AL31</strain>
    </source>
</reference>
<feature type="binding site" evidence="13">
    <location>
        <position position="154"/>
    </location>
    <ligand>
        <name>[4Fe-4S] cluster</name>
        <dbReference type="ChEBI" id="CHEBI:49883"/>
        <label>1</label>
    </ligand>
</feature>
<dbReference type="FunFam" id="3.40.50.12160:FF:000003">
    <property type="entry name" value="CDK5 regulatory subunit-associated protein 1"/>
    <property type="match status" value="1"/>
</dbReference>
<dbReference type="PROSITE" id="PS51918">
    <property type="entry name" value="RADICAL_SAM"/>
    <property type="match status" value="1"/>
</dbReference>
<evidence type="ECO:0000256" key="2">
    <source>
        <dbReference type="ARBA" id="ARBA00022485"/>
    </source>
</evidence>
<dbReference type="InterPro" id="IPR023404">
    <property type="entry name" value="rSAM_horseshoe"/>
</dbReference>
<dbReference type="SFLD" id="SFLDG01082">
    <property type="entry name" value="B12-binding_domain_containing"/>
    <property type="match status" value="1"/>
</dbReference>
<keyword evidence="6 13" id="KW-0408">Iron</keyword>
<protein>
    <recommendedName>
        <fullName evidence="10 13">tRNA-2-methylthio-N(6)-dimethylallyladenosine synthase</fullName>
        <ecNumber evidence="8 13">2.8.4.3</ecNumber>
    </recommendedName>
    <alternativeName>
        <fullName evidence="12 13">(Dimethylallyl)adenosine tRNA methylthiotransferase MiaB</fullName>
    </alternativeName>
    <alternativeName>
        <fullName evidence="11 13">tRNA-i(6)A37 methylthiotransferase</fullName>
    </alternativeName>
</protein>
<dbReference type="Proteomes" id="UP000244016">
    <property type="component" value="Unassembled WGS sequence"/>
</dbReference>
<keyword evidence="4 13" id="KW-0949">S-adenosyl-L-methionine</keyword>
<dbReference type="InterPro" id="IPR006463">
    <property type="entry name" value="MiaB_methiolase"/>
</dbReference>
<keyword evidence="5 13" id="KW-0479">Metal-binding</keyword>
<evidence type="ECO:0000256" key="6">
    <source>
        <dbReference type="ARBA" id="ARBA00023004"/>
    </source>
</evidence>
<evidence type="ECO:0000256" key="10">
    <source>
        <dbReference type="ARBA" id="ARBA00068570"/>
    </source>
</evidence>
<evidence type="ECO:0000313" key="17">
    <source>
        <dbReference type="EMBL" id="PTQ52537.1"/>
    </source>
</evidence>
<evidence type="ECO:0000256" key="4">
    <source>
        <dbReference type="ARBA" id="ARBA00022691"/>
    </source>
</evidence>
<evidence type="ECO:0000256" key="11">
    <source>
        <dbReference type="ARBA" id="ARBA00080698"/>
    </source>
</evidence>
<dbReference type="InterPro" id="IPR013848">
    <property type="entry name" value="Methylthiotransferase_N"/>
</dbReference>
<dbReference type="GO" id="GO:0051539">
    <property type="term" value="F:4 iron, 4 sulfur cluster binding"/>
    <property type="evidence" value="ECO:0007669"/>
    <property type="project" value="UniProtKB-UniRule"/>
</dbReference>
<comment type="subcellular location">
    <subcellularLocation>
        <location evidence="13">Cytoplasm</location>
    </subcellularLocation>
</comment>
<dbReference type="CDD" id="cd01335">
    <property type="entry name" value="Radical_SAM"/>
    <property type="match status" value="1"/>
</dbReference>
<dbReference type="PANTHER" id="PTHR43020:SF2">
    <property type="entry name" value="MITOCHONDRIAL TRNA METHYLTHIOTRANSFERASE CDK5RAP1"/>
    <property type="match status" value="1"/>
</dbReference>
<feature type="binding site" evidence="13">
    <location>
        <position position="307"/>
    </location>
    <ligand>
        <name>[4Fe-4S] cluster</name>
        <dbReference type="ChEBI" id="CHEBI:49883"/>
        <label>2</label>
        <note>4Fe-4S-S-AdoMet</note>
    </ligand>
</feature>
<evidence type="ECO:0000259" key="15">
    <source>
        <dbReference type="PROSITE" id="PS51449"/>
    </source>
</evidence>
<feature type="binding site" evidence="13">
    <location>
        <position position="304"/>
    </location>
    <ligand>
        <name>[4Fe-4S] cluster</name>
        <dbReference type="ChEBI" id="CHEBI:49883"/>
        <label>2</label>
        <note>4Fe-4S-S-AdoMet</note>
    </ligand>
</feature>
<evidence type="ECO:0000256" key="12">
    <source>
        <dbReference type="ARBA" id="ARBA00081141"/>
    </source>
</evidence>
<dbReference type="InterPro" id="IPR006638">
    <property type="entry name" value="Elp3/MiaA/NifB-like_rSAM"/>
</dbReference>
<dbReference type="Pfam" id="PF01938">
    <property type="entry name" value="TRAM"/>
    <property type="match status" value="1"/>
</dbReference>
<evidence type="ECO:0000256" key="1">
    <source>
        <dbReference type="ARBA" id="ARBA00003234"/>
    </source>
</evidence>
<dbReference type="SFLD" id="SFLDF00273">
    <property type="entry name" value="(dimethylallyl)adenosine_tRNA"/>
    <property type="match status" value="1"/>
</dbReference>
<dbReference type="InterPro" id="IPR020612">
    <property type="entry name" value="Methylthiotransferase_CS"/>
</dbReference>
<dbReference type="InterPro" id="IPR005839">
    <property type="entry name" value="Methylthiotransferase"/>
</dbReference>
<feature type="domain" description="MTTase N-terminal" evidence="15">
    <location>
        <begin position="145"/>
        <end position="263"/>
    </location>
</feature>
<feature type="binding site" evidence="13">
    <location>
        <position position="190"/>
    </location>
    <ligand>
        <name>[4Fe-4S] cluster</name>
        <dbReference type="ChEBI" id="CHEBI:49883"/>
        <label>1</label>
    </ligand>
</feature>
<dbReference type="Pfam" id="PF04055">
    <property type="entry name" value="Radical_SAM"/>
    <property type="match status" value="1"/>
</dbReference>
<evidence type="ECO:0000256" key="13">
    <source>
        <dbReference type="HAMAP-Rule" id="MF_01864"/>
    </source>
</evidence>
<dbReference type="EMBL" id="PEBW01000002">
    <property type="protein sequence ID" value="PTQ52537.1"/>
    <property type="molecule type" value="Genomic_DNA"/>
</dbReference>
<accession>A0A2T5G8L5</accession>
<gene>
    <name evidence="13" type="primary">miaB</name>
    <name evidence="17" type="ORF">BLITH_0716</name>
</gene>
<dbReference type="InterPro" id="IPR038135">
    <property type="entry name" value="Methylthiotransferase_N_sf"/>
</dbReference>
<evidence type="ECO:0000256" key="5">
    <source>
        <dbReference type="ARBA" id="ARBA00022723"/>
    </source>
</evidence>
<feature type="domain" description="TRAM" evidence="14">
    <location>
        <begin position="519"/>
        <end position="582"/>
    </location>
</feature>
<dbReference type="NCBIfam" id="TIGR00089">
    <property type="entry name" value="MiaB/RimO family radical SAM methylthiotransferase"/>
    <property type="match status" value="1"/>
</dbReference>
<evidence type="ECO:0000256" key="3">
    <source>
        <dbReference type="ARBA" id="ARBA00022679"/>
    </source>
</evidence>
<comment type="similarity">
    <text evidence="13">Belongs to the methylthiotransferase family. MiaB subfamily.</text>
</comment>
<dbReference type="GO" id="GO:0046872">
    <property type="term" value="F:metal ion binding"/>
    <property type="evidence" value="ECO:0007669"/>
    <property type="project" value="UniProtKB-KW"/>
</dbReference>
<comment type="function">
    <text evidence="1 13">Catalyzes the methylthiolation of N6-(dimethylallyl)adenosine (i(6)A), leading to the formation of 2-methylthio-N6-(dimethylallyl)adenosine (ms(2)i(6)A) at position 37 in tRNAs that read codons beginning with uridine.</text>
</comment>
<dbReference type="NCBIfam" id="TIGR01574">
    <property type="entry name" value="miaB-methiolase"/>
    <property type="match status" value="1"/>
</dbReference>
<feature type="binding site" evidence="13">
    <location>
        <position position="224"/>
    </location>
    <ligand>
        <name>[4Fe-4S] cluster</name>
        <dbReference type="ChEBI" id="CHEBI:49883"/>
        <label>1</label>
    </ligand>
</feature>
<dbReference type="InterPro" id="IPR058240">
    <property type="entry name" value="rSAM_sf"/>
</dbReference>